<sequence>MADDEKKVKKDRDPIFWTCLIVFILAVCAVTGAMIYNDNFRTDSTAAVNGSSVSVDYIGTFYAPFGENNAVVFDTSKWSVANDDNVTKSNDFTGRGDQSAYTTLNFKIGDGTLLPGFNNAVIGMKVGETKRIVIPAGEGYTAPSTPQTVQMNGNTMPTTENLTQAQFSALYGFTPNASTITTLDKSVYGWPATATVNSTNGNSITMNYMPQPGSEYTAVDSDFGKVALKVTSVQNGQITFNYVISNTISNGSGIQLILVDFGTSKFYITALSGSSFTTQVVAERYNQDLYFEITLVSAK</sequence>
<dbReference type="AlphaFoldDB" id="A0A0A7LD42"/>
<dbReference type="Pfam" id="PF00254">
    <property type="entry name" value="FKBP_C"/>
    <property type="match status" value="1"/>
</dbReference>
<evidence type="ECO:0000256" key="7">
    <source>
        <dbReference type="ARBA" id="ARBA00023235"/>
    </source>
</evidence>
<keyword evidence="13" id="KW-1185">Reference proteome</keyword>
<protein>
    <recommendedName>
        <fullName evidence="9">Peptidyl-prolyl cis-trans isomerase</fullName>
        <ecNumber evidence="9">5.2.1.8</ecNumber>
    </recommendedName>
</protein>
<proteinExistence type="inferred from homology"/>
<dbReference type="EMBL" id="CP010070">
    <property type="protein sequence ID" value="AIZ56212.1"/>
    <property type="molecule type" value="Genomic_DNA"/>
</dbReference>
<keyword evidence="7 8" id="KW-0413">Isomerase</keyword>
<organism evidence="12 13">
    <name type="scientific">Candidatus Methanoplasma termitum</name>
    <dbReference type="NCBI Taxonomy" id="1577791"/>
    <lineage>
        <taxon>Archaea</taxon>
        <taxon>Methanobacteriati</taxon>
        <taxon>Thermoplasmatota</taxon>
        <taxon>Thermoplasmata</taxon>
        <taxon>Methanomassiliicoccales</taxon>
        <taxon>Methanomassiliicoccaceae</taxon>
        <taxon>Candidatus Methanoplasma</taxon>
    </lineage>
</organism>
<dbReference type="InterPro" id="IPR001179">
    <property type="entry name" value="PPIase_FKBP_dom"/>
</dbReference>
<comment type="subcellular location">
    <subcellularLocation>
        <location evidence="2">Cytoplasm</location>
    </subcellularLocation>
</comment>
<dbReference type="GO" id="GO:0005737">
    <property type="term" value="C:cytoplasm"/>
    <property type="evidence" value="ECO:0007669"/>
    <property type="project" value="UniProtKB-SubCell"/>
</dbReference>
<evidence type="ECO:0000256" key="5">
    <source>
        <dbReference type="ARBA" id="ARBA00023110"/>
    </source>
</evidence>
<gene>
    <name evidence="12" type="ORF">Mpt1_c03140</name>
</gene>
<dbReference type="Proteomes" id="UP000030787">
    <property type="component" value="Chromosome"/>
</dbReference>
<feature type="domain" description="PPIase FKBP-type" evidence="11">
    <location>
        <begin position="50"/>
        <end position="162"/>
    </location>
</feature>
<dbReference type="PANTHER" id="PTHR47861:SF3">
    <property type="entry name" value="FKBP-TYPE PEPTIDYL-PROLYL CIS-TRANS ISOMERASE SLYD"/>
    <property type="match status" value="1"/>
</dbReference>
<keyword evidence="10" id="KW-0472">Membrane</keyword>
<comment type="catalytic activity">
    <reaction evidence="1 8 9">
        <text>[protein]-peptidylproline (omega=180) = [protein]-peptidylproline (omega=0)</text>
        <dbReference type="Rhea" id="RHEA:16237"/>
        <dbReference type="Rhea" id="RHEA-COMP:10747"/>
        <dbReference type="Rhea" id="RHEA-COMP:10748"/>
        <dbReference type="ChEBI" id="CHEBI:83833"/>
        <dbReference type="ChEBI" id="CHEBI:83834"/>
        <dbReference type="EC" id="5.2.1.8"/>
    </reaction>
</comment>
<evidence type="ECO:0000256" key="3">
    <source>
        <dbReference type="ARBA" id="ARBA00006577"/>
    </source>
</evidence>
<keyword evidence="5 8" id="KW-0697">Rotamase</keyword>
<keyword evidence="10" id="KW-1133">Transmembrane helix</keyword>
<dbReference type="InterPro" id="IPR046357">
    <property type="entry name" value="PPIase_dom_sf"/>
</dbReference>
<evidence type="ECO:0000256" key="4">
    <source>
        <dbReference type="ARBA" id="ARBA00022490"/>
    </source>
</evidence>
<evidence type="ECO:0000256" key="9">
    <source>
        <dbReference type="RuleBase" id="RU003915"/>
    </source>
</evidence>
<evidence type="ECO:0000256" key="10">
    <source>
        <dbReference type="SAM" id="Phobius"/>
    </source>
</evidence>
<dbReference type="EC" id="5.2.1.8" evidence="9"/>
<keyword evidence="10" id="KW-0812">Transmembrane</keyword>
<comment type="similarity">
    <text evidence="3 9">Belongs to the FKBP-type PPIase family.</text>
</comment>
<evidence type="ECO:0000256" key="2">
    <source>
        <dbReference type="ARBA" id="ARBA00004496"/>
    </source>
</evidence>
<name>A0A0A7LD42_9ARCH</name>
<dbReference type="RefSeq" id="WP_052399223.1">
    <property type="nucleotide sequence ID" value="NZ_CP010070.1"/>
</dbReference>
<evidence type="ECO:0000256" key="1">
    <source>
        <dbReference type="ARBA" id="ARBA00000971"/>
    </source>
</evidence>
<dbReference type="STRING" id="1577791.Mpt1_c03140"/>
<evidence type="ECO:0000313" key="13">
    <source>
        <dbReference type="Proteomes" id="UP000030787"/>
    </source>
</evidence>
<evidence type="ECO:0000259" key="11">
    <source>
        <dbReference type="PROSITE" id="PS50059"/>
    </source>
</evidence>
<feature type="transmembrane region" description="Helical" evidence="10">
    <location>
        <begin position="15"/>
        <end position="36"/>
    </location>
</feature>
<accession>A0A0A7LD42</accession>
<dbReference type="PROSITE" id="PS50059">
    <property type="entry name" value="FKBP_PPIASE"/>
    <property type="match status" value="1"/>
</dbReference>
<reference evidence="12 13" key="1">
    <citation type="journal article" date="2014" name="Appl. Environ. Microbiol.">
        <title>Comparative Genome Analysis of 'Candidatus Methanoplasma termitum' Indicates a New Mode of Energy Metabolism in the Seventh Order of Methanogens.</title>
        <authorList>
            <person name="Lang K."/>
            <person name="Schuldes J."/>
            <person name="Klingl A."/>
            <person name="Poehlein A."/>
            <person name="Daniel R."/>
            <person name="Brune A."/>
        </authorList>
    </citation>
    <scope>NUCLEOTIDE SEQUENCE [LARGE SCALE GENOMIC DNA]</scope>
    <source>
        <strain evidence="13">Mpt1</strain>
    </source>
</reference>
<dbReference type="GeneID" id="25399454"/>
<keyword evidence="4" id="KW-0963">Cytoplasm</keyword>
<dbReference type="GO" id="GO:0003755">
    <property type="term" value="F:peptidyl-prolyl cis-trans isomerase activity"/>
    <property type="evidence" value="ECO:0007669"/>
    <property type="project" value="UniProtKB-UniRule"/>
</dbReference>
<dbReference type="OrthoDB" id="8615at2157"/>
<dbReference type="GO" id="GO:0042026">
    <property type="term" value="P:protein refolding"/>
    <property type="evidence" value="ECO:0007669"/>
    <property type="project" value="UniProtKB-ARBA"/>
</dbReference>
<keyword evidence="6" id="KW-0143">Chaperone</keyword>
<dbReference type="HOGENOM" id="CLU_929386_0_0_2"/>
<evidence type="ECO:0000313" key="12">
    <source>
        <dbReference type="EMBL" id="AIZ56212.1"/>
    </source>
</evidence>
<dbReference type="KEGG" id="mear:Mpt1_c03140"/>
<evidence type="ECO:0000256" key="8">
    <source>
        <dbReference type="PROSITE-ProRule" id="PRU00277"/>
    </source>
</evidence>
<evidence type="ECO:0000256" key="6">
    <source>
        <dbReference type="ARBA" id="ARBA00023186"/>
    </source>
</evidence>
<dbReference type="Gene3D" id="3.10.50.40">
    <property type="match status" value="1"/>
</dbReference>
<dbReference type="PANTHER" id="PTHR47861">
    <property type="entry name" value="FKBP-TYPE PEPTIDYL-PROLYL CIS-TRANS ISOMERASE SLYD"/>
    <property type="match status" value="1"/>
</dbReference>
<dbReference type="SUPFAM" id="SSF54534">
    <property type="entry name" value="FKBP-like"/>
    <property type="match status" value="1"/>
</dbReference>